<dbReference type="InterPro" id="IPR017208">
    <property type="entry name" value="UCP037442_abhydr"/>
</dbReference>
<dbReference type="OrthoDB" id="9785076at2"/>
<dbReference type="InterPro" id="IPR029058">
    <property type="entry name" value="AB_hydrolase_fold"/>
</dbReference>
<gene>
    <name evidence="2" type="ORF">CRP01_28270</name>
</gene>
<protein>
    <recommendedName>
        <fullName evidence="1">Serine aminopeptidase S33 domain-containing protein</fullName>
    </recommendedName>
</protein>
<reference evidence="2 3" key="1">
    <citation type="submission" date="2017-10" db="EMBL/GenBank/DDBJ databases">
        <title>The draft genome sequence of Lewinella nigricans NBRC 102662.</title>
        <authorList>
            <person name="Wang K."/>
        </authorList>
    </citation>
    <scope>NUCLEOTIDE SEQUENCE [LARGE SCALE GENOMIC DNA]</scope>
    <source>
        <strain evidence="2 3">NBRC 102662</strain>
    </source>
</reference>
<accession>A0A2D0N442</accession>
<evidence type="ECO:0000313" key="2">
    <source>
        <dbReference type="EMBL" id="PHN03291.1"/>
    </source>
</evidence>
<evidence type="ECO:0000259" key="1">
    <source>
        <dbReference type="Pfam" id="PF12146"/>
    </source>
</evidence>
<dbReference type="PANTHER" id="PTHR43194">
    <property type="entry name" value="HYDROLASE ALPHA/BETA FOLD FAMILY"/>
    <property type="match status" value="1"/>
</dbReference>
<dbReference type="CDD" id="cd01653">
    <property type="entry name" value="GATase1"/>
    <property type="match status" value="1"/>
</dbReference>
<organism evidence="2 3">
    <name type="scientific">Flavilitoribacter nigricans (strain ATCC 23147 / DSM 23189 / NBRC 102662 / NCIMB 1420 / SS-2)</name>
    <name type="common">Lewinella nigricans</name>
    <dbReference type="NCBI Taxonomy" id="1122177"/>
    <lineage>
        <taxon>Bacteria</taxon>
        <taxon>Pseudomonadati</taxon>
        <taxon>Bacteroidota</taxon>
        <taxon>Saprospiria</taxon>
        <taxon>Saprospirales</taxon>
        <taxon>Lewinellaceae</taxon>
        <taxon>Flavilitoribacter</taxon>
    </lineage>
</organism>
<feature type="domain" description="Serine aminopeptidase S33" evidence="1">
    <location>
        <begin position="50"/>
        <end position="156"/>
    </location>
</feature>
<dbReference type="AlphaFoldDB" id="A0A2D0N442"/>
<dbReference type="InterPro" id="IPR022742">
    <property type="entry name" value="Hydrolase_4"/>
</dbReference>
<proteinExistence type="predicted"/>
<dbReference type="EMBL" id="PDUD01000033">
    <property type="protein sequence ID" value="PHN03291.1"/>
    <property type="molecule type" value="Genomic_DNA"/>
</dbReference>
<dbReference type="PANTHER" id="PTHR43194:SF2">
    <property type="entry name" value="PEROXISOMAL MEMBRANE PROTEIN LPX1"/>
    <property type="match status" value="1"/>
</dbReference>
<evidence type="ECO:0000313" key="3">
    <source>
        <dbReference type="Proteomes" id="UP000223913"/>
    </source>
</evidence>
<comment type="caution">
    <text evidence="2">The sequence shown here is derived from an EMBL/GenBank/DDBJ whole genome shotgun (WGS) entry which is preliminary data.</text>
</comment>
<dbReference type="SUPFAM" id="SSF53474">
    <property type="entry name" value="alpha/beta-Hydrolases"/>
    <property type="match status" value="1"/>
</dbReference>
<dbReference type="Gene3D" id="3.40.50.1820">
    <property type="entry name" value="alpha/beta hydrolase"/>
    <property type="match status" value="1"/>
</dbReference>
<dbReference type="PIRSF" id="PIRSF037442">
    <property type="entry name" value="UCP037442_abhydr"/>
    <property type="match status" value="1"/>
</dbReference>
<dbReference type="Proteomes" id="UP000223913">
    <property type="component" value="Unassembled WGS sequence"/>
</dbReference>
<sequence>MSEKLNENRAGKCRPNQKPDVMKYTKEITYFSADGFASTVRAFTNPQRPHADVVLLLPAMGTTAAYYSPFAEALVEAGYHVVTADWRGKGLSIIRAGRNADFGYREILHYDFPALFDCVRSEFPKNEIIVYGHSLGGQLGSIYLAAHPEEQVTGLVQHFSCHCHYKNWDYQSWKMYLWFKTFPWIARLFGYFPGEQVGFARREARTFMRDWGYSGTKGKYHPKGTWQAYDSLGHLLTTPILSFSLEGDQLAPRRGAEHLFGLFPNARVTHRHLPADSGERKPYSHFNWVHQPSLFIQQMKEWRGSYTPEVEEEVELPEDCLMEF</sequence>
<keyword evidence="3" id="KW-1185">Reference proteome</keyword>
<dbReference type="InterPro" id="IPR050228">
    <property type="entry name" value="Carboxylesterase_BioH"/>
</dbReference>
<name>A0A2D0N442_FLAN2</name>
<dbReference type="Pfam" id="PF12146">
    <property type="entry name" value="Hydrolase_4"/>
    <property type="match status" value="1"/>
</dbReference>